<reference evidence="1" key="1">
    <citation type="submission" date="2020-11" db="EMBL/GenBank/DDBJ databases">
        <authorList>
            <person name="Whitehead M."/>
        </authorList>
    </citation>
    <scope>NUCLEOTIDE SEQUENCE</scope>
    <source>
        <strain evidence="1">EGII</strain>
    </source>
</reference>
<dbReference type="Gene3D" id="3.30.420.10">
    <property type="entry name" value="Ribonuclease H-like superfamily/Ribonuclease H"/>
    <property type="match status" value="1"/>
</dbReference>
<gene>
    <name evidence="1" type="ORF">CCAP1982_LOCUS9353</name>
</gene>
<dbReference type="EMBL" id="CAJHJT010000023">
    <property type="protein sequence ID" value="CAD7000879.1"/>
    <property type="molecule type" value="Genomic_DNA"/>
</dbReference>
<evidence type="ECO:0000313" key="2">
    <source>
        <dbReference type="Proteomes" id="UP000606786"/>
    </source>
</evidence>
<evidence type="ECO:0000313" key="1">
    <source>
        <dbReference type="EMBL" id="CAD7000879.1"/>
    </source>
</evidence>
<protein>
    <submittedName>
        <fullName evidence="1">(Mediterranean fruit fly) hypothetical protein</fullName>
    </submittedName>
</protein>
<accession>A0A811UP52</accession>
<dbReference type="Proteomes" id="UP000606786">
    <property type="component" value="Unassembled WGS sequence"/>
</dbReference>
<dbReference type="GO" id="GO:0003676">
    <property type="term" value="F:nucleic acid binding"/>
    <property type="evidence" value="ECO:0007669"/>
    <property type="project" value="InterPro"/>
</dbReference>
<keyword evidence="2" id="KW-1185">Reference proteome</keyword>
<comment type="caution">
    <text evidence="1">The sequence shown here is derived from an EMBL/GenBank/DDBJ whole genome shotgun (WGS) entry which is preliminary data.</text>
</comment>
<feature type="non-terminal residue" evidence="1">
    <location>
        <position position="70"/>
    </location>
</feature>
<name>A0A811UP52_CERCA</name>
<sequence>DNDPKQSSHVAKLWLIHNCPKLLQTLAYKLYKSTFNAVEQLKQGIIREWNNITPEFCVNLLQSMAQHLEA</sequence>
<proteinExistence type="predicted"/>
<organism evidence="1 2">
    <name type="scientific">Ceratitis capitata</name>
    <name type="common">Mediterranean fruit fly</name>
    <name type="synonym">Tephritis capitata</name>
    <dbReference type="NCBI Taxonomy" id="7213"/>
    <lineage>
        <taxon>Eukaryota</taxon>
        <taxon>Metazoa</taxon>
        <taxon>Ecdysozoa</taxon>
        <taxon>Arthropoda</taxon>
        <taxon>Hexapoda</taxon>
        <taxon>Insecta</taxon>
        <taxon>Pterygota</taxon>
        <taxon>Neoptera</taxon>
        <taxon>Endopterygota</taxon>
        <taxon>Diptera</taxon>
        <taxon>Brachycera</taxon>
        <taxon>Muscomorpha</taxon>
        <taxon>Tephritoidea</taxon>
        <taxon>Tephritidae</taxon>
        <taxon>Ceratitis</taxon>
        <taxon>Ceratitis</taxon>
    </lineage>
</organism>
<feature type="non-terminal residue" evidence="1">
    <location>
        <position position="1"/>
    </location>
</feature>
<dbReference type="AlphaFoldDB" id="A0A811UP52"/>
<dbReference type="InterPro" id="IPR036397">
    <property type="entry name" value="RNaseH_sf"/>
</dbReference>